<reference evidence="1 2" key="1">
    <citation type="submission" date="2012-10" db="EMBL/GenBank/DDBJ databases">
        <authorList>
            <person name="Harkins D.M."/>
            <person name="Durkin A.S."/>
            <person name="Brinkac L.M."/>
            <person name="Selengut J.D."/>
            <person name="Sanka R."/>
            <person name="DePew J."/>
            <person name="Purushe J."/>
            <person name="Peacock S.J."/>
            <person name="Thaipadungpanit J."/>
            <person name="Wuthiekanun V.W."/>
            <person name="Day N.P."/>
            <person name="Vinetz J.M."/>
            <person name="Sutton G.G."/>
            <person name="Nelson W.C."/>
            <person name="Fouts D.E."/>
        </authorList>
    </citation>
    <scope>NUCLEOTIDE SEQUENCE [LARGE SCALE GENOMIC DNA]</scope>
    <source>
        <strain evidence="1 2">H1</strain>
    </source>
</reference>
<protein>
    <submittedName>
        <fullName evidence="1">Uncharacterized protein</fullName>
    </submittedName>
</protein>
<accession>A0A0E2B6Y0</accession>
<evidence type="ECO:0000313" key="1">
    <source>
        <dbReference type="EMBL" id="EKO16616.1"/>
    </source>
</evidence>
<dbReference type="AlphaFoldDB" id="A0A0E2B6Y0"/>
<dbReference type="EMBL" id="AHMY02000023">
    <property type="protein sequence ID" value="EKO16616.1"/>
    <property type="molecule type" value="Genomic_DNA"/>
</dbReference>
<dbReference type="Proteomes" id="UP000006253">
    <property type="component" value="Unassembled WGS sequence"/>
</dbReference>
<comment type="caution">
    <text evidence="1">The sequence shown here is derived from an EMBL/GenBank/DDBJ whole genome shotgun (WGS) entry which is preliminary data.</text>
</comment>
<evidence type="ECO:0000313" key="2">
    <source>
        <dbReference type="Proteomes" id="UP000006253"/>
    </source>
</evidence>
<gene>
    <name evidence="1" type="ORF">LEP1GSC081_4071</name>
</gene>
<organism evidence="1 2">
    <name type="scientific">Leptospira kirschneri str. H1</name>
    <dbReference type="NCBI Taxonomy" id="1049966"/>
    <lineage>
        <taxon>Bacteria</taxon>
        <taxon>Pseudomonadati</taxon>
        <taxon>Spirochaetota</taxon>
        <taxon>Spirochaetia</taxon>
        <taxon>Leptospirales</taxon>
        <taxon>Leptospiraceae</taxon>
        <taxon>Leptospira</taxon>
    </lineage>
</organism>
<sequence length="316" mass="37721">MQSVYLFVDEEPYLYHGENVDMENLEYIESINYNYFEKTSRIIYKEFKRKKDKDFAISIRLLHSHCLEHFFSILFASMQGYDAINVWLLLYTPKDLRELIRKTQSEIPFFRKFPDVKPNWESILNKIHFGLDFFNSFSKEVILKTVIELADRFNSETYFLEYNSIKHSLRNKFGSFQIEIGPLENKVKINGGDYGSTFRKIERLSKNNKHHLSTSKIFSQWNPDRLFSEIQILSLLISNIKSFLIAINCKEDHKIEFKLPKTEFLKDYQNLPEPELISGELERWSISPNYKLIDKNELLKIIQEKFPGLFKQEYDV</sequence>
<name>A0A0E2B6Y0_9LEPT</name>
<proteinExistence type="predicted"/>